<reference evidence="2 3" key="1">
    <citation type="submission" date="2024-09" db="EMBL/GenBank/DDBJ databases">
        <authorList>
            <person name="Sun Q."/>
            <person name="Mori K."/>
        </authorList>
    </citation>
    <scope>NUCLEOTIDE SEQUENCE [LARGE SCALE GENOMIC DNA]</scope>
    <source>
        <strain evidence="2 3">JCM 11201</strain>
    </source>
</reference>
<keyword evidence="1" id="KW-1133">Transmembrane helix</keyword>
<protein>
    <submittedName>
        <fullName evidence="2">DUF2085 domain-containing protein</fullName>
    </submittedName>
</protein>
<dbReference type="RefSeq" id="WP_379952081.1">
    <property type="nucleotide sequence ID" value="NZ_JBHMAF010000196.1"/>
</dbReference>
<organism evidence="2 3">
    <name type="scientific">Ectobacillus funiculus</name>
    <dbReference type="NCBI Taxonomy" id="137993"/>
    <lineage>
        <taxon>Bacteria</taxon>
        <taxon>Bacillati</taxon>
        <taxon>Bacillota</taxon>
        <taxon>Bacilli</taxon>
        <taxon>Bacillales</taxon>
        <taxon>Bacillaceae</taxon>
        <taxon>Ectobacillus</taxon>
    </lineage>
</organism>
<dbReference type="Pfam" id="PF09858">
    <property type="entry name" value="DUF2085"/>
    <property type="match status" value="1"/>
</dbReference>
<name>A0ABV5WPR6_9BACI</name>
<keyword evidence="3" id="KW-1185">Reference proteome</keyword>
<keyword evidence="1" id="KW-0472">Membrane</keyword>
<dbReference type="Proteomes" id="UP001589609">
    <property type="component" value="Unassembled WGS sequence"/>
</dbReference>
<proteinExistence type="predicted"/>
<accession>A0ABV5WPR6</accession>
<sequence length="111" mass="12357">MISLLKIVPCHRKRERCLHINGKALPLCARCTGILAGYLFIPLLLLSSWHIPFWIGLLSQLPLLIDGYTQLWKWRTSNNILRLTTGLLSGFGLSVLIVASSFAITALLSTI</sequence>
<evidence type="ECO:0000256" key="1">
    <source>
        <dbReference type="SAM" id="Phobius"/>
    </source>
</evidence>
<gene>
    <name evidence="2" type="ORF">ACFFMS_27960</name>
</gene>
<evidence type="ECO:0000313" key="3">
    <source>
        <dbReference type="Proteomes" id="UP001589609"/>
    </source>
</evidence>
<dbReference type="InterPro" id="IPR019206">
    <property type="entry name" value="DUF2085_TM"/>
</dbReference>
<comment type="caution">
    <text evidence="2">The sequence shown here is derived from an EMBL/GenBank/DDBJ whole genome shotgun (WGS) entry which is preliminary data.</text>
</comment>
<feature type="transmembrane region" description="Helical" evidence="1">
    <location>
        <begin position="24"/>
        <end position="45"/>
    </location>
</feature>
<keyword evidence="1" id="KW-0812">Transmembrane</keyword>
<evidence type="ECO:0000313" key="2">
    <source>
        <dbReference type="EMBL" id="MFB9762066.1"/>
    </source>
</evidence>
<feature type="transmembrane region" description="Helical" evidence="1">
    <location>
        <begin position="80"/>
        <end position="108"/>
    </location>
</feature>
<dbReference type="EMBL" id="JBHMAF010000196">
    <property type="protein sequence ID" value="MFB9762066.1"/>
    <property type="molecule type" value="Genomic_DNA"/>
</dbReference>